<dbReference type="EMBL" id="BTGU01022393">
    <property type="protein sequence ID" value="GMN75531.1"/>
    <property type="molecule type" value="Genomic_DNA"/>
</dbReference>
<organism evidence="1 2">
    <name type="scientific">Ficus carica</name>
    <name type="common">Common fig</name>
    <dbReference type="NCBI Taxonomy" id="3494"/>
    <lineage>
        <taxon>Eukaryota</taxon>
        <taxon>Viridiplantae</taxon>
        <taxon>Streptophyta</taxon>
        <taxon>Embryophyta</taxon>
        <taxon>Tracheophyta</taxon>
        <taxon>Spermatophyta</taxon>
        <taxon>Magnoliopsida</taxon>
        <taxon>eudicotyledons</taxon>
        <taxon>Gunneridae</taxon>
        <taxon>Pentapetalae</taxon>
        <taxon>rosids</taxon>
        <taxon>fabids</taxon>
        <taxon>Rosales</taxon>
        <taxon>Moraceae</taxon>
        <taxon>Ficeae</taxon>
        <taxon>Ficus</taxon>
    </lineage>
</organism>
<proteinExistence type="predicted"/>
<dbReference type="Gramene" id="FCD_00020614-RA">
    <property type="protein sequence ID" value="FCD_00020614-RA:cds"/>
    <property type="gene ID" value="FCD_00020614"/>
</dbReference>
<protein>
    <submittedName>
        <fullName evidence="1">Uncharacterized protein</fullName>
    </submittedName>
</protein>
<keyword evidence="2" id="KW-1185">Reference proteome</keyword>
<name>A0AA88JJL0_FICCA</name>
<evidence type="ECO:0000313" key="1">
    <source>
        <dbReference type="EMBL" id="GMN75531.1"/>
    </source>
</evidence>
<sequence>MHIAVKMAASAGWEAVILKSDSAKVVSALKSASVQPVAAYLEPLLLRSR</sequence>
<comment type="caution">
    <text evidence="1">The sequence shown here is derived from an EMBL/GenBank/DDBJ whole genome shotgun (WGS) entry which is preliminary data.</text>
</comment>
<reference evidence="1" key="1">
    <citation type="submission" date="2023-07" db="EMBL/GenBank/DDBJ databases">
        <title>draft genome sequence of fig (Ficus carica).</title>
        <authorList>
            <person name="Takahashi T."/>
            <person name="Nishimura K."/>
        </authorList>
    </citation>
    <scope>NUCLEOTIDE SEQUENCE</scope>
</reference>
<gene>
    <name evidence="1" type="ORF">TIFTF001_056850</name>
</gene>
<dbReference type="AlphaFoldDB" id="A0AA88JJL0"/>
<accession>A0AA88JJL0</accession>
<dbReference type="Proteomes" id="UP001187192">
    <property type="component" value="Unassembled WGS sequence"/>
</dbReference>
<evidence type="ECO:0000313" key="2">
    <source>
        <dbReference type="Proteomes" id="UP001187192"/>
    </source>
</evidence>